<proteinExistence type="predicted"/>
<gene>
    <name evidence="2" type="ORF">RAG0_02708</name>
</gene>
<dbReference type="EMBL" id="FJUX01000011">
    <property type="protein sequence ID" value="CZS92239.1"/>
    <property type="molecule type" value="Genomic_DNA"/>
</dbReference>
<dbReference type="AlphaFoldDB" id="A0A1E1K2E9"/>
<keyword evidence="3" id="KW-1185">Reference proteome</keyword>
<organism evidence="2 3">
    <name type="scientific">Rhynchosporium agropyri</name>
    <dbReference type="NCBI Taxonomy" id="914238"/>
    <lineage>
        <taxon>Eukaryota</taxon>
        <taxon>Fungi</taxon>
        <taxon>Dikarya</taxon>
        <taxon>Ascomycota</taxon>
        <taxon>Pezizomycotina</taxon>
        <taxon>Leotiomycetes</taxon>
        <taxon>Helotiales</taxon>
        <taxon>Ploettnerulaceae</taxon>
        <taxon>Rhynchosporium</taxon>
    </lineage>
</organism>
<name>A0A1E1K2E9_9HELO</name>
<evidence type="ECO:0000313" key="3">
    <source>
        <dbReference type="Proteomes" id="UP000178912"/>
    </source>
</evidence>
<accession>A0A1E1K2E9</accession>
<feature type="compositionally biased region" description="Polar residues" evidence="1">
    <location>
        <begin position="21"/>
        <end position="38"/>
    </location>
</feature>
<reference evidence="3" key="1">
    <citation type="submission" date="2016-03" db="EMBL/GenBank/DDBJ databases">
        <authorList>
            <person name="Guldener U."/>
        </authorList>
    </citation>
    <scope>NUCLEOTIDE SEQUENCE [LARGE SCALE GENOMIC DNA]</scope>
    <source>
        <strain evidence="3">04CH-RAC-A.6.1</strain>
    </source>
</reference>
<feature type="region of interest" description="Disordered" evidence="1">
    <location>
        <begin position="1"/>
        <end position="57"/>
    </location>
</feature>
<sequence length="57" mass="6235">MPAQLGSYVYDVNTPIPKPSKMTSPNQTQTKLHSTTRWTCPANKANLGEPSDSYPSP</sequence>
<protein>
    <submittedName>
        <fullName evidence="2">Uncharacterized protein</fullName>
    </submittedName>
</protein>
<evidence type="ECO:0000313" key="2">
    <source>
        <dbReference type="EMBL" id="CZS92239.1"/>
    </source>
</evidence>
<evidence type="ECO:0000256" key="1">
    <source>
        <dbReference type="SAM" id="MobiDB-lite"/>
    </source>
</evidence>
<dbReference type="Proteomes" id="UP000178912">
    <property type="component" value="Unassembled WGS sequence"/>
</dbReference>